<dbReference type="EMBL" id="OBDZ01000012">
    <property type="protein sequence ID" value="SNY28934.1"/>
    <property type="molecule type" value="Genomic_DNA"/>
</dbReference>
<comment type="function">
    <text evidence="9">Catalyzes the phosphorylation of the position 2 hydroxy group of 4-diphosphocytidyl-2C-methyl-D-erythritol.</text>
</comment>
<protein>
    <recommendedName>
        <fullName evidence="3 9">4-diphosphocytidyl-2-C-methyl-D-erythritol kinase</fullName>
        <shortName evidence="9">CMK</shortName>
        <ecNumber evidence="2 9">2.7.1.148</ecNumber>
    </recommendedName>
    <alternativeName>
        <fullName evidence="8 9">4-(cytidine-5'-diphospho)-2-C-methyl-D-erythritol kinase</fullName>
    </alternativeName>
</protein>
<dbReference type="STRING" id="1413210.U472_15680"/>
<comment type="pathway">
    <text evidence="9">Isoprenoid biosynthesis; isopentenyl diphosphate biosynthesis via DXP pathway; isopentenyl diphosphate from 1-deoxy-D-xylulose 5-phosphate: step 3/6.</text>
</comment>
<dbReference type="Gene3D" id="3.30.70.890">
    <property type="entry name" value="GHMP kinase, C-terminal domain"/>
    <property type="match status" value="1"/>
</dbReference>
<feature type="domain" description="GHMP kinase N-terminal" evidence="10">
    <location>
        <begin position="66"/>
        <end position="144"/>
    </location>
</feature>
<dbReference type="HAMAP" id="MF_00061">
    <property type="entry name" value="IspE"/>
    <property type="match status" value="1"/>
</dbReference>
<dbReference type="GO" id="GO:0005524">
    <property type="term" value="F:ATP binding"/>
    <property type="evidence" value="ECO:0007669"/>
    <property type="project" value="UniProtKB-UniRule"/>
</dbReference>
<dbReference type="UniPathway" id="UPA00056">
    <property type="reaction ID" value="UER00094"/>
</dbReference>
<keyword evidence="9" id="KW-0414">Isoprene biosynthesis</keyword>
<keyword evidence="7 9" id="KW-0067">ATP-binding</keyword>
<evidence type="ECO:0000256" key="2">
    <source>
        <dbReference type="ARBA" id="ARBA00012052"/>
    </source>
</evidence>
<dbReference type="OrthoDB" id="9809438at2"/>
<evidence type="ECO:0000259" key="10">
    <source>
        <dbReference type="Pfam" id="PF00288"/>
    </source>
</evidence>
<dbReference type="PIRSF" id="PIRSF010376">
    <property type="entry name" value="IspE"/>
    <property type="match status" value="1"/>
</dbReference>
<dbReference type="InterPro" id="IPR004424">
    <property type="entry name" value="IspE"/>
</dbReference>
<dbReference type="NCBIfam" id="NF011202">
    <property type="entry name" value="PRK14608.1"/>
    <property type="match status" value="1"/>
</dbReference>
<comment type="similarity">
    <text evidence="1 9">Belongs to the GHMP kinase family. IspE subfamily.</text>
</comment>
<dbReference type="EC" id="2.7.1.148" evidence="2 9"/>
<evidence type="ECO:0000256" key="9">
    <source>
        <dbReference type="HAMAP-Rule" id="MF_00061"/>
    </source>
</evidence>
<keyword evidence="13" id="KW-1185">Reference proteome</keyword>
<dbReference type="InterPro" id="IPR036554">
    <property type="entry name" value="GHMP_kinase_C_sf"/>
</dbReference>
<keyword evidence="4 9" id="KW-0808">Transferase</keyword>
<dbReference type="InterPro" id="IPR006204">
    <property type="entry name" value="GHMP_kinase_N_dom"/>
</dbReference>
<comment type="catalytic activity">
    <reaction evidence="9">
        <text>4-CDP-2-C-methyl-D-erythritol + ATP = 4-CDP-2-C-methyl-D-erythritol 2-phosphate + ADP + H(+)</text>
        <dbReference type="Rhea" id="RHEA:18437"/>
        <dbReference type="ChEBI" id="CHEBI:15378"/>
        <dbReference type="ChEBI" id="CHEBI:30616"/>
        <dbReference type="ChEBI" id="CHEBI:57823"/>
        <dbReference type="ChEBI" id="CHEBI:57919"/>
        <dbReference type="ChEBI" id="CHEBI:456216"/>
        <dbReference type="EC" id="2.7.1.148"/>
    </reaction>
</comment>
<dbReference type="AlphaFoldDB" id="A0A285H065"/>
<accession>A0A285H065</accession>
<reference evidence="13" key="1">
    <citation type="submission" date="2017-09" db="EMBL/GenBank/DDBJ databases">
        <authorList>
            <person name="Varghese N."/>
            <person name="Submissions S."/>
        </authorList>
    </citation>
    <scope>NUCLEOTIDE SEQUENCE [LARGE SCALE GENOMIC DNA]</scope>
    <source>
        <strain evidence="13">MSL47</strain>
    </source>
</reference>
<keyword evidence="6 9" id="KW-0418">Kinase</keyword>
<evidence type="ECO:0000256" key="8">
    <source>
        <dbReference type="ARBA" id="ARBA00032554"/>
    </source>
</evidence>
<dbReference type="PANTHER" id="PTHR43527">
    <property type="entry name" value="4-DIPHOSPHOCYTIDYL-2-C-METHYL-D-ERYTHRITOL KINASE, CHLOROPLASTIC"/>
    <property type="match status" value="1"/>
</dbReference>
<evidence type="ECO:0000256" key="1">
    <source>
        <dbReference type="ARBA" id="ARBA00009684"/>
    </source>
</evidence>
<evidence type="ECO:0000313" key="13">
    <source>
        <dbReference type="Proteomes" id="UP000219573"/>
    </source>
</evidence>
<dbReference type="Proteomes" id="UP000219573">
    <property type="component" value="Unassembled WGS sequence"/>
</dbReference>
<feature type="active site" evidence="9">
    <location>
        <position position="136"/>
    </location>
</feature>
<dbReference type="GO" id="GO:0016114">
    <property type="term" value="P:terpenoid biosynthetic process"/>
    <property type="evidence" value="ECO:0007669"/>
    <property type="project" value="UniProtKB-UniRule"/>
</dbReference>
<dbReference type="Pfam" id="PF00288">
    <property type="entry name" value="GHMP_kinases_N"/>
    <property type="match status" value="1"/>
</dbReference>
<dbReference type="InterPro" id="IPR014721">
    <property type="entry name" value="Ribsml_uS5_D2-typ_fold_subgr"/>
</dbReference>
<dbReference type="GO" id="GO:0050515">
    <property type="term" value="F:4-(cytidine 5'-diphospho)-2-C-methyl-D-erythritol kinase activity"/>
    <property type="evidence" value="ECO:0007669"/>
    <property type="project" value="UniProtKB-UniRule"/>
</dbReference>
<evidence type="ECO:0000256" key="7">
    <source>
        <dbReference type="ARBA" id="ARBA00022840"/>
    </source>
</evidence>
<dbReference type="Gene3D" id="3.30.230.10">
    <property type="match status" value="1"/>
</dbReference>
<evidence type="ECO:0000256" key="6">
    <source>
        <dbReference type="ARBA" id="ARBA00022777"/>
    </source>
</evidence>
<feature type="active site" evidence="9">
    <location>
        <position position="11"/>
    </location>
</feature>
<keyword evidence="5 9" id="KW-0547">Nucleotide-binding</keyword>
<dbReference type="SUPFAM" id="SSF55060">
    <property type="entry name" value="GHMP Kinase, C-terminal domain"/>
    <property type="match status" value="1"/>
</dbReference>
<dbReference type="SUPFAM" id="SSF54211">
    <property type="entry name" value="Ribosomal protein S5 domain 2-like"/>
    <property type="match status" value="1"/>
</dbReference>
<feature type="domain" description="GHMP kinase C-terminal" evidence="11">
    <location>
        <begin position="200"/>
        <end position="273"/>
    </location>
</feature>
<evidence type="ECO:0000259" key="11">
    <source>
        <dbReference type="Pfam" id="PF08544"/>
    </source>
</evidence>
<dbReference type="Pfam" id="PF08544">
    <property type="entry name" value="GHMP_kinases_C"/>
    <property type="match status" value="1"/>
</dbReference>
<name>A0A285H065_9FIRM</name>
<feature type="binding site" evidence="9">
    <location>
        <begin position="94"/>
        <end position="104"/>
    </location>
    <ligand>
        <name>ATP</name>
        <dbReference type="ChEBI" id="CHEBI:30616"/>
    </ligand>
</feature>
<sequence length="292" mass="31979">MDNIDLVAHAKINLTLDVLAKREDGYHEVEMIMQTIDLHDRILFTKIDTGIEIVSNHPEIPTDKSNLIYKAAELLFKDFKLEGGLRVNLDKRIPVAAGLAGGSSNAAATLVAINRLWDLRLTSEQLAKIGGRLGADIPFCIKGGTQLATGIGTDLKKLTKCPQLYLILVNPPLLVSTAKVYGSLNLEQADKHPSTDEVIRALEEQDRGFIIENLSNLLESVTLKIHPEVAELKNKVAKLSNKALMSGSGPTILGFVSAIEEAESIKSKLEKELPREYRVVVTKTIDQGIVEI</sequence>
<proteinExistence type="inferred from homology"/>
<dbReference type="PANTHER" id="PTHR43527:SF2">
    <property type="entry name" value="4-DIPHOSPHOCYTIDYL-2-C-METHYL-D-ERYTHRITOL KINASE, CHLOROPLASTIC"/>
    <property type="match status" value="1"/>
</dbReference>
<evidence type="ECO:0000256" key="4">
    <source>
        <dbReference type="ARBA" id="ARBA00022679"/>
    </source>
</evidence>
<dbReference type="InterPro" id="IPR013750">
    <property type="entry name" value="GHMP_kinase_C_dom"/>
</dbReference>
<gene>
    <name evidence="9" type="primary">ispE</name>
    <name evidence="12" type="ORF">SAMN06265827_11278</name>
</gene>
<evidence type="ECO:0000313" key="12">
    <source>
        <dbReference type="EMBL" id="SNY28934.1"/>
    </source>
</evidence>
<evidence type="ECO:0000256" key="5">
    <source>
        <dbReference type="ARBA" id="ARBA00022741"/>
    </source>
</evidence>
<dbReference type="NCBIfam" id="TIGR00154">
    <property type="entry name" value="ispE"/>
    <property type="match status" value="1"/>
</dbReference>
<organism evidence="12 13">
    <name type="scientific">Orenia metallireducens</name>
    <dbReference type="NCBI Taxonomy" id="1413210"/>
    <lineage>
        <taxon>Bacteria</taxon>
        <taxon>Bacillati</taxon>
        <taxon>Bacillota</taxon>
        <taxon>Clostridia</taxon>
        <taxon>Halanaerobiales</taxon>
        <taxon>Halobacteroidaceae</taxon>
        <taxon>Orenia</taxon>
    </lineage>
</organism>
<dbReference type="RefSeq" id="WP_097017862.1">
    <property type="nucleotide sequence ID" value="NZ_OBDZ01000012.1"/>
</dbReference>
<evidence type="ECO:0000256" key="3">
    <source>
        <dbReference type="ARBA" id="ARBA00017473"/>
    </source>
</evidence>
<dbReference type="InterPro" id="IPR020568">
    <property type="entry name" value="Ribosomal_Su5_D2-typ_SF"/>
</dbReference>
<dbReference type="GO" id="GO:0019288">
    <property type="term" value="P:isopentenyl diphosphate biosynthetic process, methylerythritol 4-phosphate pathway"/>
    <property type="evidence" value="ECO:0007669"/>
    <property type="project" value="UniProtKB-UniRule"/>
</dbReference>